<dbReference type="STRING" id="84531.LA76x_4988"/>
<reference evidence="9 10" key="1">
    <citation type="journal article" date="2015" name="BMC Genomics">
        <title>Comparative genomics and metabolic profiling of the genus Lysobacter.</title>
        <authorList>
            <person name="de Bruijn I."/>
            <person name="Cheng X."/>
            <person name="de Jager V."/>
            <person name="Exposito R.G."/>
            <person name="Watrous J."/>
            <person name="Patel N."/>
            <person name="Postma J."/>
            <person name="Dorrestein P.C."/>
            <person name="Kobayashi D."/>
            <person name="Raaijmakers J.M."/>
        </authorList>
    </citation>
    <scope>NUCLEOTIDE SEQUENCE [LARGE SCALE GENOMIC DNA]</scope>
    <source>
        <strain evidence="9 10">76</strain>
    </source>
</reference>
<dbReference type="PANTHER" id="PTHR43214:SF3">
    <property type="entry name" value="RESPONSE REGULATOR UVRY"/>
    <property type="match status" value="1"/>
</dbReference>
<name>A0A0S2FI21_LYSAN</name>
<evidence type="ECO:0000313" key="10">
    <source>
        <dbReference type="Proteomes" id="UP000060787"/>
    </source>
</evidence>
<dbReference type="SUPFAM" id="SSF52172">
    <property type="entry name" value="CheY-like"/>
    <property type="match status" value="1"/>
</dbReference>
<dbReference type="PANTHER" id="PTHR43214">
    <property type="entry name" value="TWO-COMPONENT RESPONSE REGULATOR"/>
    <property type="match status" value="1"/>
</dbReference>
<sequence>MEDHFIYRHGLHLMIEEQPDVEVVGEAALGREAIARVPLVEVDVVVCDYNLPDIDGLQVTHLLLRQRKELRILILSGIDQGPIPKQLIAAGALGYVTKGGNDGGKVLRAIREVAAGRRYWDEVLCFPESALPTPFDRLSPRMSQVAMLTIRGLTISEVAEAANMSESAVRTQRQLIFMRLNLKNDIGLLRLAQRYGMMPDESIGPNRGDGEDTDL</sequence>
<dbReference type="PROSITE" id="PS50110">
    <property type="entry name" value="RESPONSE_REGULATORY"/>
    <property type="match status" value="1"/>
</dbReference>
<proteinExistence type="predicted"/>
<dbReference type="PROSITE" id="PS50043">
    <property type="entry name" value="HTH_LUXR_2"/>
    <property type="match status" value="1"/>
</dbReference>
<dbReference type="Proteomes" id="UP000060787">
    <property type="component" value="Chromosome"/>
</dbReference>
<dbReference type="SUPFAM" id="SSF46894">
    <property type="entry name" value="C-terminal effector domain of the bipartite response regulators"/>
    <property type="match status" value="1"/>
</dbReference>
<evidence type="ECO:0000256" key="6">
    <source>
        <dbReference type="PROSITE-ProRule" id="PRU00169"/>
    </source>
</evidence>
<dbReference type="Pfam" id="PF00196">
    <property type="entry name" value="GerE"/>
    <property type="match status" value="1"/>
</dbReference>
<evidence type="ECO:0000256" key="2">
    <source>
        <dbReference type="ARBA" id="ARBA00023012"/>
    </source>
</evidence>
<feature type="domain" description="Response regulatory" evidence="8">
    <location>
        <begin position="1"/>
        <end position="113"/>
    </location>
</feature>
<dbReference type="InterPro" id="IPR000792">
    <property type="entry name" value="Tscrpt_reg_LuxR_C"/>
</dbReference>
<dbReference type="PATRIC" id="fig|84531.8.peg.4980"/>
<dbReference type="CDD" id="cd17535">
    <property type="entry name" value="REC_NarL-like"/>
    <property type="match status" value="1"/>
</dbReference>
<evidence type="ECO:0000256" key="5">
    <source>
        <dbReference type="ARBA" id="ARBA00023163"/>
    </source>
</evidence>
<dbReference type="Pfam" id="PF00072">
    <property type="entry name" value="Response_reg"/>
    <property type="match status" value="1"/>
</dbReference>
<dbReference type="GO" id="GO:0006355">
    <property type="term" value="P:regulation of DNA-templated transcription"/>
    <property type="evidence" value="ECO:0007669"/>
    <property type="project" value="InterPro"/>
</dbReference>
<dbReference type="InterPro" id="IPR016032">
    <property type="entry name" value="Sig_transdc_resp-reg_C-effctor"/>
</dbReference>
<dbReference type="CDD" id="cd06170">
    <property type="entry name" value="LuxR_C_like"/>
    <property type="match status" value="1"/>
</dbReference>
<dbReference type="Gene3D" id="3.40.50.2300">
    <property type="match status" value="1"/>
</dbReference>
<dbReference type="InterPro" id="IPR058245">
    <property type="entry name" value="NreC/VraR/RcsB-like_REC"/>
</dbReference>
<evidence type="ECO:0000256" key="1">
    <source>
        <dbReference type="ARBA" id="ARBA00022553"/>
    </source>
</evidence>
<dbReference type="AlphaFoldDB" id="A0A0S2FI21"/>
<organism evidence="9 10">
    <name type="scientific">Lysobacter antibioticus</name>
    <dbReference type="NCBI Taxonomy" id="84531"/>
    <lineage>
        <taxon>Bacteria</taxon>
        <taxon>Pseudomonadati</taxon>
        <taxon>Pseudomonadota</taxon>
        <taxon>Gammaproteobacteria</taxon>
        <taxon>Lysobacterales</taxon>
        <taxon>Lysobacteraceae</taxon>
        <taxon>Lysobacter</taxon>
    </lineage>
</organism>
<dbReference type="InterPro" id="IPR011006">
    <property type="entry name" value="CheY-like_superfamily"/>
</dbReference>
<evidence type="ECO:0000259" key="8">
    <source>
        <dbReference type="PROSITE" id="PS50110"/>
    </source>
</evidence>
<keyword evidence="5" id="KW-0804">Transcription</keyword>
<evidence type="ECO:0000313" key="9">
    <source>
        <dbReference type="EMBL" id="ALN83090.1"/>
    </source>
</evidence>
<feature type="modified residue" description="4-aspartylphosphate" evidence="6">
    <location>
        <position position="48"/>
    </location>
</feature>
<dbReference type="InterPro" id="IPR001789">
    <property type="entry name" value="Sig_transdc_resp-reg_receiver"/>
</dbReference>
<keyword evidence="2" id="KW-0902">Two-component regulatory system</keyword>
<keyword evidence="10" id="KW-1185">Reference proteome</keyword>
<accession>A0A0S2FI21</accession>
<keyword evidence="4" id="KW-0238">DNA-binding</keyword>
<feature type="domain" description="HTH luxR-type" evidence="7">
    <location>
        <begin position="131"/>
        <end position="196"/>
    </location>
</feature>
<keyword evidence="1 6" id="KW-0597">Phosphoprotein</keyword>
<keyword evidence="3" id="KW-0805">Transcription regulation</keyword>
<dbReference type="GO" id="GO:0003677">
    <property type="term" value="F:DNA binding"/>
    <property type="evidence" value="ECO:0007669"/>
    <property type="project" value="UniProtKB-KW"/>
</dbReference>
<dbReference type="InterPro" id="IPR039420">
    <property type="entry name" value="WalR-like"/>
</dbReference>
<gene>
    <name evidence="9" type="ORF">LA76x_4988</name>
</gene>
<dbReference type="EMBL" id="CP011129">
    <property type="protein sequence ID" value="ALN83090.1"/>
    <property type="molecule type" value="Genomic_DNA"/>
</dbReference>
<evidence type="ECO:0000256" key="3">
    <source>
        <dbReference type="ARBA" id="ARBA00023015"/>
    </source>
</evidence>
<dbReference type="SMART" id="SM00421">
    <property type="entry name" value="HTH_LUXR"/>
    <property type="match status" value="1"/>
</dbReference>
<dbReference type="SMART" id="SM00448">
    <property type="entry name" value="REC"/>
    <property type="match status" value="1"/>
</dbReference>
<dbReference type="GO" id="GO:0000160">
    <property type="term" value="P:phosphorelay signal transduction system"/>
    <property type="evidence" value="ECO:0007669"/>
    <property type="project" value="UniProtKB-KW"/>
</dbReference>
<evidence type="ECO:0000259" key="7">
    <source>
        <dbReference type="PROSITE" id="PS50043"/>
    </source>
</evidence>
<dbReference type="KEGG" id="lab:LA76x_4988"/>
<protein>
    <submittedName>
        <fullName evidence="9">Bacterial regulatory, luxR family protein</fullName>
    </submittedName>
</protein>
<evidence type="ECO:0000256" key="4">
    <source>
        <dbReference type="ARBA" id="ARBA00023125"/>
    </source>
</evidence>